<dbReference type="AlphaFoldDB" id="A0A2P6RIV8"/>
<dbReference type="Gramene" id="PRQ46354">
    <property type="protein sequence ID" value="PRQ46354"/>
    <property type="gene ID" value="RchiOBHm_Chr2g0088161"/>
</dbReference>
<dbReference type="EMBL" id="PDCK01000040">
    <property type="protein sequence ID" value="PRQ46354.1"/>
    <property type="molecule type" value="Genomic_DNA"/>
</dbReference>
<sequence length="55" mass="6705">MPCIFLVFCLIASYRCWLQVRPCWYGLLCVFALEKDTSSFFWYGLFARQREIKRE</sequence>
<keyword evidence="2" id="KW-1185">Reference proteome</keyword>
<protein>
    <submittedName>
        <fullName evidence="1">Uncharacterized protein</fullName>
    </submittedName>
</protein>
<evidence type="ECO:0000313" key="1">
    <source>
        <dbReference type="EMBL" id="PRQ46354.1"/>
    </source>
</evidence>
<dbReference type="Proteomes" id="UP000238479">
    <property type="component" value="Chromosome 2"/>
</dbReference>
<gene>
    <name evidence="1" type="ORF">RchiOBHm_Chr2g0088161</name>
</gene>
<reference evidence="1 2" key="1">
    <citation type="journal article" date="2018" name="Nat. Genet.">
        <title>The Rosa genome provides new insights in the design of modern roses.</title>
        <authorList>
            <person name="Bendahmane M."/>
        </authorList>
    </citation>
    <scope>NUCLEOTIDE SEQUENCE [LARGE SCALE GENOMIC DNA]</scope>
    <source>
        <strain evidence="2">cv. Old Blush</strain>
    </source>
</reference>
<accession>A0A2P6RIV8</accession>
<name>A0A2P6RIV8_ROSCH</name>
<proteinExistence type="predicted"/>
<organism evidence="1 2">
    <name type="scientific">Rosa chinensis</name>
    <name type="common">China rose</name>
    <dbReference type="NCBI Taxonomy" id="74649"/>
    <lineage>
        <taxon>Eukaryota</taxon>
        <taxon>Viridiplantae</taxon>
        <taxon>Streptophyta</taxon>
        <taxon>Embryophyta</taxon>
        <taxon>Tracheophyta</taxon>
        <taxon>Spermatophyta</taxon>
        <taxon>Magnoliopsida</taxon>
        <taxon>eudicotyledons</taxon>
        <taxon>Gunneridae</taxon>
        <taxon>Pentapetalae</taxon>
        <taxon>rosids</taxon>
        <taxon>fabids</taxon>
        <taxon>Rosales</taxon>
        <taxon>Rosaceae</taxon>
        <taxon>Rosoideae</taxon>
        <taxon>Rosoideae incertae sedis</taxon>
        <taxon>Rosa</taxon>
    </lineage>
</organism>
<evidence type="ECO:0000313" key="2">
    <source>
        <dbReference type="Proteomes" id="UP000238479"/>
    </source>
</evidence>
<comment type="caution">
    <text evidence="1">The sequence shown here is derived from an EMBL/GenBank/DDBJ whole genome shotgun (WGS) entry which is preliminary data.</text>
</comment>